<dbReference type="OMA" id="NAYLNDC"/>
<feature type="region of interest" description="Disordered" evidence="1">
    <location>
        <begin position="1"/>
        <end position="40"/>
    </location>
</feature>
<dbReference type="EMBL" id="MNAD01001730">
    <property type="protein sequence ID" value="OJT01606.1"/>
    <property type="molecule type" value="Genomic_DNA"/>
</dbReference>
<evidence type="ECO:0000313" key="2">
    <source>
        <dbReference type="EMBL" id="OJT01606.1"/>
    </source>
</evidence>
<dbReference type="AlphaFoldDB" id="A0A1M2V202"/>
<dbReference type="STRING" id="154538.A0A1M2V202"/>
<sequence>MSTTSRKRKGSTVPETAAGDPGPSKKPRASKKAPGKKAAPVKDVPVWPEYFNNATIQALNTVLAFCSSRKNFAITFPVVRKSVEQLLHAALLPEVVKFAYTPQSELRIHSDQHVGSGRRERSPDYSAFQSAGASSSRVNDVDADEHVLVLDFVDSSRGKKPSPSGYAPAPGQRTFVLNVRRLAYALPPALTPAATKKLVERRNERFTQAVNE</sequence>
<accession>A0A1M2V202</accession>
<organism evidence="2 3">
    <name type="scientific">Trametes pubescens</name>
    <name type="common">White-rot fungus</name>
    <dbReference type="NCBI Taxonomy" id="154538"/>
    <lineage>
        <taxon>Eukaryota</taxon>
        <taxon>Fungi</taxon>
        <taxon>Dikarya</taxon>
        <taxon>Basidiomycota</taxon>
        <taxon>Agaricomycotina</taxon>
        <taxon>Agaricomycetes</taxon>
        <taxon>Polyporales</taxon>
        <taxon>Polyporaceae</taxon>
        <taxon>Trametes</taxon>
    </lineage>
</organism>
<feature type="compositionally biased region" description="Polar residues" evidence="1">
    <location>
        <begin position="127"/>
        <end position="138"/>
    </location>
</feature>
<evidence type="ECO:0000313" key="3">
    <source>
        <dbReference type="Proteomes" id="UP000184267"/>
    </source>
</evidence>
<feature type="region of interest" description="Disordered" evidence="1">
    <location>
        <begin position="109"/>
        <end position="139"/>
    </location>
</feature>
<dbReference type="Proteomes" id="UP000184267">
    <property type="component" value="Unassembled WGS sequence"/>
</dbReference>
<feature type="compositionally biased region" description="Basic and acidic residues" evidence="1">
    <location>
        <begin position="109"/>
        <end position="123"/>
    </location>
</feature>
<comment type="caution">
    <text evidence="2">The sequence shown here is derived from an EMBL/GenBank/DDBJ whole genome shotgun (WGS) entry which is preliminary data.</text>
</comment>
<evidence type="ECO:0000256" key="1">
    <source>
        <dbReference type="SAM" id="MobiDB-lite"/>
    </source>
</evidence>
<keyword evidence="3" id="KW-1185">Reference proteome</keyword>
<feature type="compositionally biased region" description="Basic residues" evidence="1">
    <location>
        <begin position="25"/>
        <end position="35"/>
    </location>
</feature>
<feature type="compositionally biased region" description="Basic residues" evidence="1">
    <location>
        <begin position="1"/>
        <end position="10"/>
    </location>
</feature>
<proteinExistence type="predicted"/>
<reference evidence="2 3" key="1">
    <citation type="submission" date="2016-10" db="EMBL/GenBank/DDBJ databases">
        <title>Genome sequence of the basidiomycete white-rot fungus Trametes pubescens.</title>
        <authorList>
            <person name="Makela M.R."/>
            <person name="Granchi Z."/>
            <person name="Peng M."/>
            <person name="De Vries R.P."/>
            <person name="Grigoriev I."/>
            <person name="Riley R."/>
            <person name="Hilden K."/>
        </authorList>
    </citation>
    <scope>NUCLEOTIDE SEQUENCE [LARGE SCALE GENOMIC DNA]</scope>
    <source>
        <strain evidence="2 3">FBCC735</strain>
    </source>
</reference>
<gene>
    <name evidence="2" type="ORF">TRAPUB_7948</name>
</gene>
<dbReference type="OrthoDB" id="18781at2759"/>
<name>A0A1M2V202_TRAPU</name>
<protein>
    <submittedName>
        <fullName evidence="2">Uncharacterized protein</fullName>
    </submittedName>
</protein>